<dbReference type="Pfam" id="PF13442">
    <property type="entry name" value="Cytochrome_CBB3"/>
    <property type="match status" value="1"/>
</dbReference>
<evidence type="ECO:0000256" key="1">
    <source>
        <dbReference type="ARBA" id="ARBA00022617"/>
    </source>
</evidence>
<organism evidence="6 7">
    <name type="scientific">Anaeromyxobacter dehalogenans (strain ATCC BAA-258 / DSM 21875 / 2CP-1)</name>
    <dbReference type="NCBI Taxonomy" id="455488"/>
    <lineage>
        <taxon>Bacteria</taxon>
        <taxon>Pseudomonadati</taxon>
        <taxon>Myxococcota</taxon>
        <taxon>Myxococcia</taxon>
        <taxon>Myxococcales</taxon>
        <taxon>Cystobacterineae</taxon>
        <taxon>Anaeromyxobacteraceae</taxon>
        <taxon>Anaeromyxobacter</taxon>
    </lineage>
</organism>
<dbReference type="Gene3D" id="1.10.760.10">
    <property type="entry name" value="Cytochrome c-like domain"/>
    <property type="match status" value="2"/>
</dbReference>
<dbReference type="HOGENOM" id="CLU_050647_0_0_7"/>
<keyword evidence="1 4" id="KW-0349">Heme</keyword>
<sequence>MSESSIYRKPVAFAALATVVVLAGTIATMAYPMLRPDLHPKVEGLKPLSPLELAGRDVYQREGCVNCHTQTVRPLKSEVVRYKGNRAPEPSGQYSLAGEFAYDHPFLWGSKRTGPDLAFEGWIKPSKDWHYAHFADPQKVVPRSNMPRYAFLGGNALEAAKVQASMRGLRTLGVPYGDADLAAVPAAVEGKTELDALVAYTVSLGKAVNRAAAGGGEVDLEAPNPFATDVAAIAKGKALFDANACSACHGDEAQGQEGVAPNLIDDKFLGVSPDLPDAAYFAMIKGGSDAKKALGRPGVPDGGMAAFGGDLSDDDIWAIVAWLRNQKAHEAAEGHPGGH</sequence>
<keyword evidence="7" id="KW-1185">Reference proteome</keyword>
<accession>B8JGK6</accession>
<evidence type="ECO:0000313" key="7">
    <source>
        <dbReference type="Proteomes" id="UP000007089"/>
    </source>
</evidence>
<dbReference type="NCBIfam" id="NF011055">
    <property type="entry name" value="PRK14487.1"/>
    <property type="match status" value="1"/>
</dbReference>
<reference evidence="6" key="1">
    <citation type="submission" date="2009-01" db="EMBL/GenBank/DDBJ databases">
        <title>Complete sequence of Anaeromyxobacter dehalogenans 2CP-1.</title>
        <authorList>
            <consortium name="US DOE Joint Genome Institute"/>
            <person name="Lucas S."/>
            <person name="Copeland A."/>
            <person name="Lapidus A."/>
            <person name="Glavina del Rio T."/>
            <person name="Dalin E."/>
            <person name="Tice H."/>
            <person name="Bruce D."/>
            <person name="Goodwin L."/>
            <person name="Pitluck S."/>
            <person name="Saunders E."/>
            <person name="Brettin T."/>
            <person name="Detter J.C."/>
            <person name="Han C."/>
            <person name="Larimer F."/>
            <person name="Land M."/>
            <person name="Hauser L."/>
            <person name="Kyrpides N."/>
            <person name="Ovchinnikova G."/>
            <person name="Beliaev A.S."/>
            <person name="Richardson P."/>
        </authorList>
    </citation>
    <scope>NUCLEOTIDE SEQUENCE</scope>
    <source>
        <strain evidence="6">2CP-1</strain>
    </source>
</reference>
<dbReference type="Proteomes" id="UP000007089">
    <property type="component" value="Chromosome"/>
</dbReference>
<dbReference type="GO" id="GO:0046872">
    <property type="term" value="F:metal ion binding"/>
    <property type="evidence" value="ECO:0007669"/>
    <property type="project" value="UniProtKB-KW"/>
</dbReference>
<keyword evidence="3 4" id="KW-0408">Iron</keyword>
<dbReference type="PANTHER" id="PTHR35008:SF4">
    <property type="entry name" value="BLL4482 PROTEIN"/>
    <property type="match status" value="1"/>
</dbReference>
<feature type="domain" description="Cytochrome c" evidence="5">
    <location>
        <begin position="50"/>
        <end position="205"/>
    </location>
</feature>
<evidence type="ECO:0000256" key="4">
    <source>
        <dbReference type="PROSITE-ProRule" id="PRU00433"/>
    </source>
</evidence>
<gene>
    <name evidence="6" type="ordered locus">A2cp1_1333</name>
</gene>
<dbReference type="NCBIfam" id="NF011054">
    <property type="entry name" value="PRK14486.1"/>
    <property type="match status" value="1"/>
</dbReference>
<dbReference type="EMBL" id="CP001359">
    <property type="protein sequence ID" value="ACL64677.1"/>
    <property type="molecule type" value="Genomic_DNA"/>
</dbReference>
<dbReference type="KEGG" id="acp:A2cp1_1333"/>
<evidence type="ECO:0000313" key="6">
    <source>
        <dbReference type="EMBL" id="ACL64677.1"/>
    </source>
</evidence>
<dbReference type="PANTHER" id="PTHR35008">
    <property type="entry name" value="BLL4482 PROTEIN-RELATED"/>
    <property type="match status" value="1"/>
</dbReference>
<dbReference type="SUPFAM" id="SSF46626">
    <property type="entry name" value="Cytochrome c"/>
    <property type="match status" value="2"/>
</dbReference>
<dbReference type="PROSITE" id="PS51007">
    <property type="entry name" value="CYTC"/>
    <property type="match status" value="2"/>
</dbReference>
<dbReference type="GO" id="GO:0009055">
    <property type="term" value="F:electron transfer activity"/>
    <property type="evidence" value="ECO:0007669"/>
    <property type="project" value="InterPro"/>
</dbReference>
<evidence type="ECO:0000259" key="5">
    <source>
        <dbReference type="PROSITE" id="PS51007"/>
    </source>
</evidence>
<dbReference type="AlphaFoldDB" id="B8JGK6"/>
<evidence type="ECO:0000256" key="3">
    <source>
        <dbReference type="ARBA" id="ARBA00023004"/>
    </source>
</evidence>
<keyword evidence="2 4" id="KW-0479">Metal-binding</keyword>
<dbReference type="InterPro" id="IPR036909">
    <property type="entry name" value="Cyt_c-like_dom_sf"/>
</dbReference>
<proteinExistence type="predicted"/>
<feature type="domain" description="Cytochrome c" evidence="5">
    <location>
        <begin position="231"/>
        <end position="327"/>
    </location>
</feature>
<dbReference type="InterPro" id="IPR009056">
    <property type="entry name" value="Cyt_c-like_dom"/>
</dbReference>
<protein>
    <submittedName>
        <fullName evidence="6">Cytochrome C oxidase mono-heme subunit/FixO</fullName>
    </submittedName>
</protein>
<dbReference type="GO" id="GO:0020037">
    <property type="term" value="F:heme binding"/>
    <property type="evidence" value="ECO:0007669"/>
    <property type="project" value="InterPro"/>
</dbReference>
<dbReference type="InterPro" id="IPR051459">
    <property type="entry name" value="Cytochrome_c-type_DH"/>
</dbReference>
<name>B8JGK6_ANAD2</name>
<dbReference type="InterPro" id="IPR003468">
    <property type="entry name" value="Cyt_c_oxidase_monohaem-su/FixO"/>
</dbReference>
<evidence type="ECO:0000256" key="2">
    <source>
        <dbReference type="ARBA" id="ARBA00022723"/>
    </source>
</evidence>
<dbReference type="Pfam" id="PF02433">
    <property type="entry name" value="FixO"/>
    <property type="match status" value="1"/>
</dbReference>